<evidence type="ECO:0000313" key="1">
    <source>
        <dbReference type="EMBL" id="MDO6416222.1"/>
    </source>
</evidence>
<organism evidence="1 2">
    <name type="scientific">Sphingomonas natans</name>
    <dbReference type="NCBI Taxonomy" id="3063330"/>
    <lineage>
        <taxon>Bacteria</taxon>
        <taxon>Pseudomonadati</taxon>
        <taxon>Pseudomonadota</taxon>
        <taxon>Alphaproteobacteria</taxon>
        <taxon>Sphingomonadales</taxon>
        <taxon>Sphingomonadaceae</taxon>
        <taxon>Sphingomonas</taxon>
    </lineage>
</organism>
<accession>A0ABT8YD12</accession>
<dbReference type="Proteomes" id="UP001169764">
    <property type="component" value="Unassembled WGS sequence"/>
</dbReference>
<dbReference type="InterPro" id="IPR017495">
    <property type="entry name" value="PuhC"/>
</dbReference>
<dbReference type="NCBIfam" id="TIGR03054">
    <property type="entry name" value="photo_alph_chp1"/>
    <property type="match status" value="1"/>
</dbReference>
<comment type="caution">
    <text evidence="1">The sequence shown here is derived from an EMBL/GenBank/DDBJ whole genome shotgun (WGS) entry which is preliminary data.</text>
</comment>
<keyword evidence="2" id="KW-1185">Reference proteome</keyword>
<protein>
    <submittedName>
        <fullName evidence="1">Photosynthetic complex assembly protein PuhC</fullName>
    </submittedName>
</protein>
<dbReference type="EMBL" id="JAUOTP010000009">
    <property type="protein sequence ID" value="MDO6416222.1"/>
    <property type="molecule type" value="Genomic_DNA"/>
</dbReference>
<gene>
    <name evidence="1" type="primary">puhC</name>
    <name evidence="1" type="ORF">Q4F19_17685</name>
</gene>
<name>A0ABT8YD12_9SPHN</name>
<sequence>MSTHRHADMLPRGTLFIAGALVLFAFTAVAILRIVGVPASASPIAMRAANHVALVSSRSLRFVDRADGAVVIEDAGVGGTASVIEPGQQTGFIRGVMRGLARERRMRGIGDRPPFTLALWRDGEVSLTDSVTGRSIEMTAFGSANRAAFVALLPKGPAA</sequence>
<reference evidence="1" key="1">
    <citation type="submission" date="2023-07" db="EMBL/GenBank/DDBJ databases">
        <authorList>
            <person name="Kim M."/>
        </authorList>
    </citation>
    <scope>NUCLEOTIDE SEQUENCE</scope>
    <source>
        <strain evidence="1">BIUV-7</strain>
    </source>
</reference>
<dbReference type="RefSeq" id="WP_303545429.1">
    <property type="nucleotide sequence ID" value="NZ_JAUOTP010000009.1"/>
</dbReference>
<evidence type="ECO:0000313" key="2">
    <source>
        <dbReference type="Proteomes" id="UP001169764"/>
    </source>
</evidence>
<proteinExistence type="predicted"/>